<dbReference type="Gene3D" id="3.55.50.30">
    <property type="match status" value="1"/>
</dbReference>
<name>A0A2K2FWB4_9SPHN</name>
<dbReference type="AlphaFoldDB" id="A0A2K2FWB4"/>
<gene>
    <name evidence="3" type="ORF">A8V01_25185</name>
</gene>
<dbReference type="PANTHER" id="PTHR30273:SF2">
    <property type="entry name" value="PROTEIN FECR"/>
    <property type="match status" value="1"/>
</dbReference>
<organism evidence="3 4">
    <name type="scientific">Novosphingobium guangzhouense</name>
    <dbReference type="NCBI Taxonomy" id="1850347"/>
    <lineage>
        <taxon>Bacteria</taxon>
        <taxon>Pseudomonadati</taxon>
        <taxon>Pseudomonadota</taxon>
        <taxon>Alphaproteobacteria</taxon>
        <taxon>Sphingomonadales</taxon>
        <taxon>Sphingomonadaceae</taxon>
        <taxon>Novosphingobium</taxon>
    </lineage>
</organism>
<feature type="domain" description="FecR N-terminal" evidence="2">
    <location>
        <begin position="2"/>
        <end position="43"/>
    </location>
</feature>
<dbReference type="Pfam" id="PF16220">
    <property type="entry name" value="DUF4880"/>
    <property type="match status" value="1"/>
</dbReference>
<comment type="caution">
    <text evidence="3">The sequence shown here is derived from an EMBL/GenBank/DDBJ whole genome shotgun (WGS) entry which is preliminary data.</text>
</comment>
<accession>A0A2K2FWB4</accession>
<proteinExistence type="predicted"/>
<evidence type="ECO:0000313" key="3">
    <source>
        <dbReference type="EMBL" id="PNU03062.1"/>
    </source>
</evidence>
<dbReference type="InterPro" id="IPR006860">
    <property type="entry name" value="FecR"/>
</dbReference>
<reference evidence="3 4" key="1">
    <citation type="submission" date="2016-05" db="EMBL/GenBank/DDBJ databases">
        <title>Complete genome sequence of Novosphingobium guangzhouense SA925(T).</title>
        <authorList>
            <person name="Sha S."/>
        </authorList>
    </citation>
    <scope>NUCLEOTIDE SEQUENCE [LARGE SCALE GENOMIC DNA]</scope>
    <source>
        <strain evidence="3 4">SA925</strain>
    </source>
</reference>
<evidence type="ECO:0000259" key="2">
    <source>
        <dbReference type="Pfam" id="PF16220"/>
    </source>
</evidence>
<dbReference type="Proteomes" id="UP000236327">
    <property type="component" value="Unassembled WGS sequence"/>
</dbReference>
<dbReference type="PANTHER" id="PTHR30273">
    <property type="entry name" value="PERIPLASMIC SIGNAL SENSOR AND SIGMA FACTOR ACTIVATOR FECR-RELATED"/>
    <property type="match status" value="1"/>
</dbReference>
<dbReference type="Gene3D" id="2.60.120.1440">
    <property type="match status" value="1"/>
</dbReference>
<dbReference type="EMBL" id="LYMM01000061">
    <property type="protein sequence ID" value="PNU03062.1"/>
    <property type="molecule type" value="Genomic_DNA"/>
</dbReference>
<sequence>MEAADWLVRLRERPGDRELASAFAAWCDADAAHVRAWEQMQALFDMIGSVQPNHPEYLAPAADGRSAQSQVRRSLPKWRVAAMAAAIACIAVLGGPEITLRLRADHLTPAGGMANVALDDGSRVRLGPDSAIAVAYTQGHRNIRLLRGQAWFEVHPDPARPFRVEAEGIAATALGTAFDVRMIGPDRSVAVGRGRVRVEGAASSVLGAGDWVSAVPGEAMVSGHQASDLAGIWRTGSVVIRGRTVAEAIEELRPWYKGRIVLADEAIGRKRVTGIFRLSDPQDALRALVQPHGGGILQITPWLMIVTGN</sequence>
<dbReference type="GO" id="GO:0016989">
    <property type="term" value="F:sigma factor antagonist activity"/>
    <property type="evidence" value="ECO:0007669"/>
    <property type="project" value="TreeGrafter"/>
</dbReference>
<dbReference type="InterPro" id="IPR012373">
    <property type="entry name" value="Ferrdict_sens_TM"/>
</dbReference>
<evidence type="ECO:0008006" key="5">
    <source>
        <dbReference type="Google" id="ProtNLM"/>
    </source>
</evidence>
<feature type="domain" description="FecR protein" evidence="1">
    <location>
        <begin position="106"/>
        <end position="197"/>
    </location>
</feature>
<dbReference type="Pfam" id="PF04773">
    <property type="entry name" value="FecR"/>
    <property type="match status" value="1"/>
</dbReference>
<dbReference type="PIRSF" id="PIRSF018266">
    <property type="entry name" value="FecR"/>
    <property type="match status" value="1"/>
</dbReference>
<evidence type="ECO:0000259" key="1">
    <source>
        <dbReference type="Pfam" id="PF04773"/>
    </source>
</evidence>
<evidence type="ECO:0000313" key="4">
    <source>
        <dbReference type="Proteomes" id="UP000236327"/>
    </source>
</evidence>
<keyword evidence="4" id="KW-1185">Reference proteome</keyword>
<dbReference type="InterPro" id="IPR032623">
    <property type="entry name" value="FecR_N"/>
</dbReference>
<protein>
    <recommendedName>
        <fullName evidence="5">Iron dicitrate transport regulator FecR</fullName>
    </recommendedName>
</protein>